<accession>A0ABN9TGS9</accession>
<feature type="region of interest" description="Disordered" evidence="2">
    <location>
        <begin position="249"/>
        <end position="270"/>
    </location>
</feature>
<dbReference type="SUPFAM" id="SSF56672">
    <property type="entry name" value="DNA/RNA polymerases"/>
    <property type="match status" value="1"/>
</dbReference>
<organism evidence="4 5">
    <name type="scientific">Prorocentrum cordatum</name>
    <dbReference type="NCBI Taxonomy" id="2364126"/>
    <lineage>
        <taxon>Eukaryota</taxon>
        <taxon>Sar</taxon>
        <taxon>Alveolata</taxon>
        <taxon>Dinophyceae</taxon>
        <taxon>Prorocentrales</taxon>
        <taxon>Prorocentraceae</taxon>
        <taxon>Prorocentrum</taxon>
    </lineage>
</organism>
<dbReference type="InterPro" id="IPR001098">
    <property type="entry name" value="DNA-dir_DNA_pol_A_palm_dom"/>
</dbReference>
<dbReference type="Gene3D" id="1.10.150.20">
    <property type="entry name" value="5' to 3' exonuclease, C-terminal subdomain"/>
    <property type="match status" value="1"/>
</dbReference>
<dbReference type="InterPro" id="IPR002298">
    <property type="entry name" value="DNA_polymerase_A"/>
</dbReference>
<dbReference type="InterPro" id="IPR036397">
    <property type="entry name" value="RNaseH_sf"/>
</dbReference>
<dbReference type="EMBL" id="CAUYUJ010014714">
    <property type="protein sequence ID" value="CAK0845065.1"/>
    <property type="molecule type" value="Genomic_DNA"/>
</dbReference>
<keyword evidence="1" id="KW-0235">DNA replication</keyword>
<comment type="caution">
    <text evidence="4">The sequence shown here is derived from an EMBL/GenBank/DDBJ whole genome shotgun (WGS) entry which is preliminary data.</text>
</comment>
<dbReference type="Gene3D" id="3.30.420.10">
    <property type="entry name" value="Ribonuclease H-like superfamily/Ribonuclease H"/>
    <property type="match status" value="1"/>
</dbReference>
<dbReference type="SUPFAM" id="SSF53098">
    <property type="entry name" value="Ribonuclease H-like"/>
    <property type="match status" value="1"/>
</dbReference>
<dbReference type="PANTHER" id="PTHR10133">
    <property type="entry name" value="DNA POLYMERASE I"/>
    <property type="match status" value="1"/>
</dbReference>
<protein>
    <recommendedName>
        <fullName evidence="3">DNA-directed DNA polymerase family A palm domain-containing protein</fullName>
    </recommendedName>
</protein>
<dbReference type="Pfam" id="PF00476">
    <property type="entry name" value="DNA_pol_A"/>
    <property type="match status" value="1"/>
</dbReference>
<evidence type="ECO:0000313" key="4">
    <source>
        <dbReference type="EMBL" id="CAK0845065.1"/>
    </source>
</evidence>
<evidence type="ECO:0000313" key="5">
    <source>
        <dbReference type="Proteomes" id="UP001189429"/>
    </source>
</evidence>
<feature type="region of interest" description="Disordered" evidence="2">
    <location>
        <begin position="21"/>
        <end position="40"/>
    </location>
</feature>
<feature type="domain" description="DNA-directed DNA polymerase family A palm" evidence="3">
    <location>
        <begin position="640"/>
        <end position="865"/>
    </location>
</feature>
<proteinExistence type="predicted"/>
<dbReference type="Proteomes" id="UP001189429">
    <property type="component" value="Unassembled WGS sequence"/>
</dbReference>
<evidence type="ECO:0000256" key="2">
    <source>
        <dbReference type="SAM" id="MobiDB-lite"/>
    </source>
</evidence>
<dbReference type="SMART" id="SM00482">
    <property type="entry name" value="POLAc"/>
    <property type="match status" value="1"/>
</dbReference>
<dbReference type="PRINTS" id="PR00868">
    <property type="entry name" value="DNAPOLI"/>
</dbReference>
<sequence>MAFAARRRQCGRFGRLFSHSRHPHAAVSGPAARRATASSAGDFRRSARVDGVTLVTDRDGAMRALGILERLRERPHAWDTETAGVLLGAGSQRQSPVNHGRVVCATCYCGDDADFGSGPRLFIDNSGPSEGLLDCFREYFEDPGFQKVFHNYSFERHVLRRHNIRLRGLHADTLHLARLFDTSLASWEGSVRDRADQRSPAPASPAAMAVGAVGAAGAAAAEPVSRAVLGVTLGRRPLERRLWEGVSGLHTSASAGGSAERRPPQRAPPRGYQLKSLAAHFGLASGEPQRPQGFAGLFGNHATAAQEALDSPERFAGFVGYATQDAVLTHRLFEHLRGNLRGLPWHSQVHQRPVFEVMKDPMVQKELLMTKSRPRTFESLQYATGKSMWSLFERYMRDFAECLADLEEVGVRVDRDALLLMEARATKDVEDHTREFADCMGSLRGPDGKTMNPEADMINVRSSAQLRLLLFGGAENKRNPEEKLEATRQFPIPKAARAEMLGAHRFEINSLELTPGLKRKDYSESGWPKTAASIVAQLAGDVPVGRDATPPKDGAAKSQLISRGYTQKEAERASHGLLELSRATRTKSILTGFIQPLLQHSEASGRIHPSWQFDTATGRLACRAPNLQNLPSAANDRYGIRDAFVPSPGSLFIVADYAQLELRVLAHVANCPFMIDQIKKGGDYHSDVAAQIFPHVRKAVEAGDVKVNDDGGVSGRTVKDVFKQERSQAKAVTFGIIYGMTASSLAEDLNVGADTAQGLIDAWLRYKPAVKKWMEHIRRDSRNSRRSLSMLGRPRTLPLIGEDSLPQHRYRSERAAVNFGIQGSAADIVVAAMLRLWRDPRLAEWGFRLVIQVHDEFVLEGPANRARDAAEVVREIMENPFREHSPDFKLKVPLAVAMTLRGSLGDGSCEELLDPGIAPCAEARRSPRQASSARRRGGEQPHGACS</sequence>
<evidence type="ECO:0000256" key="1">
    <source>
        <dbReference type="ARBA" id="ARBA00022705"/>
    </source>
</evidence>
<evidence type="ECO:0000259" key="3">
    <source>
        <dbReference type="SMART" id="SM00482"/>
    </source>
</evidence>
<gene>
    <name evidence="4" type="ORF">PCOR1329_LOCUS38974</name>
</gene>
<name>A0ABN9TGS9_9DINO</name>
<keyword evidence="5" id="KW-1185">Reference proteome</keyword>
<feature type="region of interest" description="Disordered" evidence="2">
    <location>
        <begin position="920"/>
        <end position="946"/>
    </location>
</feature>
<dbReference type="InterPro" id="IPR043502">
    <property type="entry name" value="DNA/RNA_pol_sf"/>
</dbReference>
<dbReference type="InterPro" id="IPR012337">
    <property type="entry name" value="RNaseH-like_sf"/>
</dbReference>
<dbReference type="PANTHER" id="PTHR10133:SF27">
    <property type="entry name" value="DNA POLYMERASE NU"/>
    <property type="match status" value="1"/>
</dbReference>
<dbReference type="Gene3D" id="3.30.70.370">
    <property type="match status" value="1"/>
</dbReference>
<reference evidence="4" key="1">
    <citation type="submission" date="2023-10" db="EMBL/GenBank/DDBJ databases">
        <authorList>
            <person name="Chen Y."/>
            <person name="Shah S."/>
            <person name="Dougan E. K."/>
            <person name="Thang M."/>
            <person name="Chan C."/>
        </authorList>
    </citation>
    <scope>NUCLEOTIDE SEQUENCE [LARGE SCALE GENOMIC DNA]</scope>
</reference>